<dbReference type="OrthoDB" id="7363179at2"/>
<keyword evidence="3" id="KW-1185">Reference proteome</keyword>
<evidence type="ECO:0000313" key="3">
    <source>
        <dbReference type="Proteomes" id="UP000219050"/>
    </source>
</evidence>
<name>A0A291M0A1_9RHOB</name>
<sequence length="161" mass="17322">MTRRSRFSPVTPRGLALGLAGALMGALAPLGSAAIAQGVTTYSYDGSFEDAAFALENAILGKGLVVDSISHVGDMLARTREDVGSDVEIYDNADMYLFCSAVLSRKMMEADPLNLAHCPYGIFVMEREGAVQIGFRDYPEGPMQEVQSFLDEIAQEAVEGF</sequence>
<dbReference type="SUPFAM" id="SSF103247">
    <property type="entry name" value="TT1751-like"/>
    <property type="match status" value="1"/>
</dbReference>
<feature type="chain" id="PRO_5012606603" evidence="1">
    <location>
        <begin position="37"/>
        <end position="161"/>
    </location>
</feature>
<evidence type="ECO:0000256" key="1">
    <source>
        <dbReference type="SAM" id="SignalP"/>
    </source>
</evidence>
<dbReference type="EMBL" id="CP021404">
    <property type="protein sequence ID" value="ATI42396.1"/>
    <property type="molecule type" value="Genomic_DNA"/>
</dbReference>
<evidence type="ECO:0000313" key="2">
    <source>
        <dbReference type="EMBL" id="ATI42396.1"/>
    </source>
</evidence>
<gene>
    <name evidence="2" type="ORF">CBW24_10485</name>
</gene>
<organism evidence="2 3">
    <name type="scientific">Pacificitalea manganoxidans</name>
    <dbReference type="NCBI Taxonomy" id="1411902"/>
    <lineage>
        <taxon>Bacteria</taxon>
        <taxon>Pseudomonadati</taxon>
        <taxon>Pseudomonadota</taxon>
        <taxon>Alphaproteobacteria</taxon>
        <taxon>Rhodobacterales</taxon>
        <taxon>Paracoccaceae</taxon>
        <taxon>Pacificitalea</taxon>
    </lineage>
</organism>
<dbReference type="InterPro" id="IPR035923">
    <property type="entry name" value="TT1751-like_sf"/>
</dbReference>
<dbReference type="Gene3D" id="3.30.310.70">
    <property type="entry name" value="TT1751-like domain"/>
    <property type="match status" value="1"/>
</dbReference>
<feature type="signal peptide" evidence="1">
    <location>
        <begin position="1"/>
        <end position="36"/>
    </location>
</feature>
<dbReference type="AlphaFoldDB" id="A0A291M0A1"/>
<protein>
    <submittedName>
        <fullName evidence="2">DUF302 domain-containing protein</fullName>
    </submittedName>
</protein>
<accession>A0A291M0A1</accession>
<proteinExistence type="predicted"/>
<keyword evidence="1" id="KW-0732">Signal</keyword>
<dbReference type="Proteomes" id="UP000219050">
    <property type="component" value="Chromosome"/>
</dbReference>
<dbReference type="KEGG" id="cmag:CBW24_10485"/>
<reference evidence="2 3" key="1">
    <citation type="submission" date="2017-05" db="EMBL/GenBank/DDBJ databases">
        <title>Comparative genomic and metabolic analysis of manganese-oxidizing mechanisms in Celeribater manganoxidans DY25T: its adaption to the environment of polymetallic nodule.</title>
        <authorList>
            <person name="Wang X."/>
        </authorList>
    </citation>
    <scope>NUCLEOTIDE SEQUENCE [LARGE SCALE GENOMIC DNA]</scope>
    <source>
        <strain evidence="2 3">DY25</strain>
    </source>
</reference>